<feature type="compositionally biased region" description="Basic and acidic residues" evidence="1">
    <location>
        <begin position="208"/>
        <end position="225"/>
    </location>
</feature>
<sequence>MANYVLVYHELEVPRNSTFCYQIITGRQPLSTENVLANNIERHDGNTARHARRSEEALGVRVSVARIAPSLLDLGRGVIPHARGYLETMQAVPSVRSFTLRTPVAGSATLISATGEEDRLKTAPHMFGRHRARVLFDKHCRATLCRYTWLEASLRGGGGDSGGRGVGGVVLGLLGGGGGGLSGGQQRLVVVLGGGPQPPPPATAQPGEQRDKPQAHRHAHADGRRRPSLARPRSLLHRHQLVAATLVLHLRPQPLLVLRPGALLRHLSCTQHHHATYFSTSPTGCSRREISAALNNKVLRADTSEMMWEWCSAGMQWQGKQEIPE</sequence>
<evidence type="ECO:0000313" key="2">
    <source>
        <dbReference type="EMBL" id="KAJ8881849.1"/>
    </source>
</evidence>
<keyword evidence="3" id="KW-1185">Reference proteome</keyword>
<proteinExistence type="predicted"/>
<accession>A0ABQ9HC57</accession>
<feature type="region of interest" description="Disordered" evidence="1">
    <location>
        <begin position="190"/>
        <end position="233"/>
    </location>
</feature>
<evidence type="ECO:0000256" key="1">
    <source>
        <dbReference type="SAM" id="MobiDB-lite"/>
    </source>
</evidence>
<dbReference type="EMBL" id="JARBHB010000006">
    <property type="protein sequence ID" value="KAJ8881849.1"/>
    <property type="molecule type" value="Genomic_DNA"/>
</dbReference>
<organism evidence="2 3">
    <name type="scientific">Dryococelus australis</name>
    <dbReference type="NCBI Taxonomy" id="614101"/>
    <lineage>
        <taxon>Eukaryota</taxon>
        <taxon>Metazoa</taxon>
        <taxon>Ecdysozoa</taxon>
        <taxon>Arthropoda</taxon>
        <taxon>Hexapoda</taxon>
        <taxon>Insecta</taxon>
        <taxon>Pterygota</taxon>
        <taxon>Neoptera</taxon>
        <taxon>Polyneoptera</taxon>
        <taxon>Phasmatodea</taxon>
        <taxon>Verophasmatodea</taxon>
        <taxon>Anareolatae</taxon>
        <taxon>Phasmatidae</taxon>
        <taxon>Eurycanthinae</taxon>
        <taxon>Dryococelus</taxon>
    </lineage>
</organism>
<name>A0ABQ9HC57_9NEOP</name>
<gene>
    <name evidence="2" type="ORF">PR048_018335</name>
</gene>
<dbReference type="Proteomes" id="UP001159363">
    <property type="component" value="Chromosome 5"/>
</dbReference>
<evidence type="ECO:0000313" key="3">
    <source>
        <dbReference type="Proteomes" id="UP001159363"/>
    </source>
</evidence>
<protein>
    <submittedName>
        <fullName evidence="2">Uncharacterized protein</fullName>
    </submittedName>
</protein>
<reference evidence="2 3" key="1">
    <citation type="submission" date="2023-02" db="EMBL/GenBank/DDBJ databases">
        <title>LHISI_Scaffold_Assembly.</title>
        <authorList>
            <person name="Stuart O.P."/>
            <person name="Cleave R."/>
            <person name="Magrath M.J.L."/>
            <person name="Mikheyev A.S."/>
        </authorList>
    </citation>
    <scope>NUCLEOTIDE SEQUENCE [LARGE SCALE GENOMIC DNA]</scope>
    <source>
        <strain evidence="2">Daus_M_001</strain>
        <tissue evidence="2">Leg muscle</tissue>
    </source>
</reference>
<comment type="caution">
    <text evidence="2">The sequence shown here is derived from an EMBL/GenBank/DDBJ whole genome shotgun (WGS) entry which is preliminary data.</text>
</comment>